<dbReference type="EMBL" id="JAQKEI010000007">
    <property type="protein sequence ID" value="MDB0851257.1"/>
    <property type="molecule type" value="Genomic_DNA"/>
</dbReference>
<protein>
    <submittedName>
        <fullName evidence="1">Uncharacterized protein</fullName>
    </submittedName>
</protein>
<organism evidence="1 2">
    <name type="scientific">Phocaeicola vulgatus</name>
    <name type="common">Bacteroides vulgatus</name>
    <dbReference type="NCBI Taxonomy" id="821"/>
    <lineage>
        <taxon>Bacteria</taxon>
        <taxon>Pseudomonadati</taxon>
        <taxon>Bacteroidota</taxon>
        <taxon>Bacteroidia</taxon>
        <taxon>Bacteroidales</taxon>
        <taxon>Bacteroidaceae</taxon>
        <taxon>Phocaeicola</taxon>
    </lineage>
</organism>
<dbReference type="Proteomes" id="UP001210999">
    <property type="component" value="Unassembled WGS sequence"/>
</dbReference>
<sequence>MEIPFKRVVWNEHEAALLVDTFEKVREGVVSRDKAIVNLSKRLRNRMVLDGIVINEKYRNVAGMDLQLLSLERSVDSNGNLVEGNHLSQIFCKIYLLSRDERETYNTMLSDANLLYPEIPDEEIFPDANANVMHSYISYEDEQIDSFVSEAKDVKYNACQAFIVETSIENPLSKSNIDTISHACKIISESVDEEVLTILEKNFSKGYRLNSPIARKRFAMYYTKEYGKNINIFDDQMDLKISESGIVYNGIVYAPSKMIDETTKQSLFDYIENQFANGIVCIYYNVLFEHFSQQFLGQIMVDGEMLRYYLEFYNIENMYHFDEEYFSQEMSANIDINQVVIDYVKAQGGCVTEDEVSTAFEYLPREKVIEAFSSNRHKLVLSSMKTRFHIDNFQLEEIDKIVIVDFLSKEIASMQYVTFSELFGKIAEIAPRVIENNIQFTQTGIRTALSCLLSDKFHIIGGFISDYDNSVSAYDAFINLGRGRESFNISEVEVMANDFNVPINFEALAVNNVRVSEDIFVSKDYITFDTELVDKAISRFCQNEFISILDVNTFTAFPECGYRWTPYLLESYLYSYSKMFILKHKAFNKTSVAGAIVRKTSCCTDYLDIMALALANADIPLDEKSSLDFLAQNGYIERRRLNTINEVIRKAEKMKFN</sequence>
<comment type="caution">
    <text evidence="1">The sequence shown here is derived from an EMBL/GenBank/DDBJ whole genome shotgun (WGS) entry which is preliminary data.</text>
</comment>
<proteinExistence type="predicted"/>
<evidence type="ECO:0000313" key="2">
    <source>
        <dbReference type="Proteomes" id="UP001210999"/>
    </source>
</evidence>
<dbReference type="AlphaFoldDB" id="A0AAP3NKH2"/>
<reference evidence="1" key="1">
    <citation type="submission" date="2023-01" db="EMBL/GenBank/DDBJ databases">
        <title>Human gut microbiome strain richness.</title>
        <authorList>
            <person name="Chen-Liaw A."/>
        </authorList>
    </citation>
    <scope>NUCLEOTIDE SEQUENCE</scope>
    <source>
        <strain evidence="1">H9_m1001271B151109d0_201107</strain>
    </source>
</reference>
<gene>
    <name evidence="1" type="ORF">PL594_07020</name>
</gene>
<dbReference type="RefSeq" id="WP_117856023.1">
    <property type="nucleotide sequence ID" value="NZ_JADPDR010000006.1"/>
</dbReference>
<accession>A0AAP3NKH2</accession>
<name>A0AAP3NKH2_PHOVU</name>
<evidence type="ECO:0000313" key="1">
    <source>
        <dbReference type="EMBL" id="MDB0851257.1"/>
    </source>
</evidence>